<dbReference type="Proteomes" id="UP001597229">
    <property type="component" value="Unassembled WGS sequence"/>
</dbReference>
<evidence type="ECO:0000313" key="4">
    <source>
        <dbReference type="Proteomes" id="UP001597229"/>
    </source>
</evidence>
<comment type="caution">
    <text evidence="3">The sequence shown here is derived from an EMBL/GenBank/DDBJ whole genome shotgun (WGS) entry which is preliminary data.</text>
</comment>
<reference evidence="4" key="1">
    <citation type="journal article" date="2019" name="Int. J. Syst. Evol. Microbiol.">
        <title>The Global Catalogue of Microorganisms (GCM) 10K type strain sequencing project: providing services to taxonomists for standard genome sequencing and annotation.</title>
        <authorList>
            <consortium name="The Broad Institute Genomics Platform"/>
            <consortium name="The Broad Institute Genome Sequencing Center for Infectious Disease"/>
            <person name="Wu L."/>
            <person name="Ma J."/>
        </authorList>
    </citation>
    <scope>NUCLEOTIDE SEQUENCE [LARGE SCALE GENOMIC DNA]</scope>
    <source>
        <strain evidence="4">CCUG 52478</strain>
    </source>
</reference>
<dbReference type="EMBL" id="JBHTLX010000017">
    <property type="protein sequence ID" value="MFD1248622.1"/>
    <property type="molecule type" value="Genomic_DNA"/>
</dbReference>
<evidence type="ECO:0008006" key="5">
    <source>
        <dbReference type="Google" id="ProtNLM"/>
    </source>
</evidence>
<accession>A0ABW3W0B4</accession>
<keyword evidence="2" id="KW-0472">Membrane</keyword>
<keyword evidence="2" id="KW-0812">Transmembrane</keyword>
<sequence>MSQPPGPNPYDPQQPYPAYGQGGWPPAPAPDHPQATLVLVLGILGLVLCQVVSPFALVIGNRVRKEIAASQGRIGGAQMATIGWVLGIVGTCLLALGLVFLIGYVVILVAVIGANA</sequence>
<evidence type="ECO:0000256" key="1">
    <source>
        <dbReference type="SAM" id="MobiDB-lite"/>
    </source>
</evidence>
<proteinExistence type="predicted"/>
<feature type="region of interest" description="Disordered" evidence="1">
    <location>
        <begin position="1"/>
        <end position="28"/>
    </location>
</feature>
<dbReference type="RefSeq" id="WP_367921563.1">
    <property type="nucleotide sequence ID" value="NZ_BAABAC010000044.1"/>
</dbReference>
<feature type="compositionally biased region" description="Pro residues" evidence="1">
    <location>
        <begin position="1"/>
        <end position="15"/>
    </location>
</feature>
<keyword evidence="2" id="KW-1133">Transmembrane helix</keyword>
<protein>
    <recommendedName>
        <fullName evidence="5">DUF4190 domain-containing protein</fullName>
    </recommendedName>
</protein>
<feature type="transmembrane region" description="Helical" evidence="2">
    <location>
        <begin position="35"/>
        <end position="60"/>
    </location>
</feature>
<keyword evidence="4" id="KW-1185">Reference proteome</keyword>
<name>A0ABW3W0B4_9ACTN</name>
<organism evidence="3 4">
    <name type="scientific">Nocardioides ginsengisoli</name>
    <dbReference type="NCBI Taxonomy" id="363868"/>
    <lineage>
        <taxon>Bacteria</taxon>
        <taxon>Bacillati</taxon>
        <taxon>Actinomycetota</taxon>
        <taxon>Actinomycetes</taxon>
        <taxon>Propionibacteriales</taxon>
        <taxon>Nocardioidaceae</taxon>
        <taxon>Nocardioides</taxon>
    </lineage>
</organism>
<feature type="transmembrane region" description="Helical" evidence="2">
    <location>
        <begin position="81"/>
        <end position="114"/>
    </location>
</feature>
<evidence type="ECO:0000313" key="3">
    <source>
        <dbReference type="EMBL" id="MFD1248622.1"/>
    </source>
</evidence>
<evidence type="ECO:0000256" key="2">
    <source>
        <dbReference type="SAM" id="Phobius"/>
    </source>
</evidence>
<gene>
    <name evidence="3" type="ORF">ACFQ3F_12555</name>
</gene>